<evidence type="ECO:0000256" key="1">
    <source>
        <dbReference type="SAM" id="Phobius"/>
    </source>
</evidence>
<protein>
    <recommendedName>
        <fullName evidence="4">DUF4129 domain-containing protein</fullName>
    </recommendedName>
</protein>
<feature type="transmembrane region" description="Helical" evidence="1">
    <location>
        <begin position="282"/>
        <end position="302"/>
    </location>
</feature>
<comment type="caution">
    <text evidence="2">The sequence shown here is derived from an EMBL/GenBank/DDBJ whole genome shotgun (WGS) entry which is preliminary data.</text>
</comment>
<keyword evidence="1" id="KW-0472">Membrane</keyword>
<feature type="transmembrane region" description="Helical" evidence="1">
    <location>
        <begin position="128"/>
        <end position="145"/>
    </location>
</feature>
<feature type="transmembrane region" description="Helical" evidence="1">
    <location>
        <begin position="90"/>
        <end position="107"/>
    </location>
</feature>
<dbReference type="EMBL" id="JJRY01000010">
    <property type="protein sequence ID" value="KEF37967.1"/>
    <property type="molecule type" value="Genomic_DNA"/>
</dbReference>
<proteinExistence type="predicted"/>
<keyword evidence="1" id="KW-0812">Transmembrane</keyword>
<feature type="transmembrane region" description="Helical" evidence="1">
    <location>
        <begin position="151"/>
        <end position="170"/>
    </location>
</feature>
<feature type="transmembrane region" description="Helical" evidence="1">
    <location>
        <begin position="43"/>
        <end position="59"/>
    </location>
</feature>
<feature type="transmembrane region" description="Helical" evidence="1">
    <location>
        <begin position="191"/>
        <end position="213"/>
    </location>
</feature>
<accession>A0A072NL20</accession>
<name>A0A072NL20_SCHAZ</name>
<feature type="transmembrane region" description="Helical" evidence="1">
    <location>
        <begin position="12"/>
        <end position="31"/>
    </location>
</feature>
<evidence type="ECO:0000313" key="2">
    <source>
        <dbReference type="EMBL" id="KEF37967.1"/>
    </source>
</evidence>
<evidence type="ECO:0000313" key="3">
    <source>
        <dbReference type="Proteomes" id="UP000027936"/>
    </source>
</evidence>
<dbReference type="RefSeq" id="WP_035196098.1">
    <property type="nucleotide sequence ID" value="NZ_JJRY01000010.1"/>
</dbReference>
<reference evidence="2 3" key="1">
    <citation type="submission" date="2014-04" db="EMBL/GenBank/DDBJ databases">
        <title>Draft genome sequence of Bacillus azotoformans MEV2011, a (co-) denitrifying strain unable to grow in the presence of oxygen.</title>
        <authorList>
            <person name="Nielsen M."/>
            <person name="Schreiber L."/>
            <person name="Finster K."/>
            <person name="Schramm A."/>
        </authorList>
    </citation>
    <scope>NUCLEOTIDE SEQUENCE [LARGE SCALE GENOMIC DNA]</scope>
    <source>
        <strain evidence="2 3">MEV2011</strain>
    </source>
</reference>
<organism evidence="2 3">
    <name type="scientific">Schinkia azotoformans MEV2011</name>
    <dbReference type="NCBI Taxonomy" id="1348973"/>
    <lineage>
        <taxon>Bacteria</taxon>
        <taxon>Bacillati</taxon>
        <taxon>Bacillota</taxon>
        <taxon>Bacilli</taxon>
        <taxon>Bacillales</taxon>
        <taxon>Bacillaceae</taxon>
        <taxon>Calidifontibacillus/Schinkia group</taxon>
        <taxon>Schinkia</taxon>
    </lineage>
</organism>
<gene>
    <name evidence="2" type="ORF">M670_02723</name>
</gene>
<evidence type="ECO:0008006" key="4">
    <source>
        <dbReference type="Google" id="ProtNLM"/>
    </source>
</evidence>
<sequence>MGQLKIITQSFILLFSEALWMYYVIVLNTSLEWQQVMDLDIKWWIAAWVVGYFLNKTMAGKMGFPILFLTNSIILLFIIVQNWKMAVPEGHLFLGIVLSSAVAFVFLRSAFLNNRIPTRMQMVRHFEGNILLYIIFTICFTANEWMQTDAYHAFFITAIILSLMGIVFSLQSNEKEQIDETMEIRKVGRSTWFTGVITAIFATIILLSFLFLIPSLRGMLLAITMNSWEALKWGGSTLLKGLTWLISLFPTSETKGTLPMIENGEMKLPDQVQEETLIKLPLLWIFGGIACIAALLFIWLIAKYSIRIKPAKSLRIHHVVIDREPWWLNFKRKFIQLIIDLKKKWLMKFPRFYKSPLFWYFYQVQKWGRKHGILRLRTETSKEFMEKVISSIPTHQNTFSYNNKNYQLSDLLLRLLNDYQAAYYGSTGETSIDDYKVLISQLKEIR</sequence>
<dbReference type="PATRIC" id="fig|1348973.3.peg.2634"/>
<feature type="transmembrane region" description="Helical" evidence="1">
    <location>
        <begin position="66"/>
        <end position="84"/>
    </location>
</feature>
<dbReference type="OrthoDB" id="2873920at2"/>
<dbReference type="AlphaFoldDB" id="A0A072NL20"/>
<dbReference type="Proteomes" id="UP000027936">
    <property type="component" value="Unassembled WGS sequence"/>
</dbReference>
<keyword evidence="1" id="KW-1133">Transmembrane helix</keyword>